<protein>
    <submittedName>
        <fullName evidence="1">Uncharacterized protein</fullName>
    </submittedName>
</protein>
<evidence type="ECO:0000313" key="1">
    <source>
        <dbReference type="EMBL" id="KZS10277.1"/>
    </source>
</evidence>
<accession>A0A164T948</accession>
<evidence type="ECO:0000313" key="2">
    <source>
        <dbReference type="Proteomes" id="UP000076858"/>
    </source>
</evidence>
<sequence length="112" mass="12170">MHSNSPYVLCPWRLVDQLDPNCSIECTGLVFSPKLCTGNGTVCLLCTAVMDEPLWAKTTFGKHNPDEISEIDPNLIHCSSSSCITYTSSNVCTVYPAAIWKSRPTVTASTPS</sequence>
<dbReference type="Proteomes" id="UP000076858">
    <property type="component" value="Unassembled WGS sequence"/>
</dbReference>
<dbReference type="EMBL" id="LRGB01001863">
    <property type="protein sequence ID" value="KZS10277.1"/>
    <property type="molecule type" value="Genomic_DNA"/>
</dbReference>
<dbReference type="AlphaFoldDB" id="A0A164T948"/>
<reference evidence="1 2" key="1">
    <citation type="submission" date="2016-03" db="EMBL/GenBank/DDBJ databases">
        <title>EvidentialGene: Evidence-directed Construction of Genes on Genomes.</title>
        <authorList>
            <person name="Gilbert D.G."/>
            <person name="Choi J.-H."/>
            <person name="Mockaitis K."/>
            <person name="Colbourne J."/>
            <person name="Pfrender M."/>
        </authorList>
    </citation>
    <scope>NUCLEOTIDE SEQUENCE [LARGE SCALE GENOMIC DNA]</scope>
    <source>
        <strain evidence="1 2">Xinb3</strain>
        <tissue evidence="1">Complete organism</tissue>
    </source>
</reference>
<keyword evidence="2" id="KW-1185">Reference proteome</keyword>
<comment type="caution">
    <text evidence="1">The sequence shown here is derived from an EMBL/GenBank/DDBJ whole genome shotgun (WGS) entry which is preliminary data.</text>
</comment>
<gene>
    <name evidence="1" type="ORF">APZ42_025302</name>
</gene>
<name>A0A164T948_9CRUS</name>
<organism evidence="1 2">
    <name type="scientific">Daphnia magna</name>
    <dbReference type="NCBI Taxonomy" id="35525"/>
    <lineage>
        <taxon>Eukaryota</taxon>
        <taxon>Metazoa</taxon>
        <taxon>Ecdysozoa</taxon>
        <taxon>Arthropoda</taxon>
        <taxon>Crustacea</taxon>
        <taxon>Branchiopoda</taxon>
        <taxon>Diplostraca</taxon>
        <taxon>Cladocera</taxon>
        <taxon>Anomopoda</taxon>
        <taxon>Daphniidae</taxon>
        <taxon>Daphnia</taxon>
    </lineage>
</organism>
<proteinExistence type="predicted"/>